<feature type="region of interest" description="Disordered" evidence="15">
    <location>
        <begin position="159"/>
        <end position="195"/>
    </location>
</feature>
<keyword evidence="8" id="KW-0493">Microtubule</keyword>
<dbReference type="AlphaFoldDB" id="A0A316TYZ4"/>
<evidence type="ECO:0000256" key="5">
    <source>
        <dbReference type="ARBA" id="ARBA00020497"/>
    </source>
</evidence>
<evidence type="ECO:0000313" key="16">
    <source>
        <dbReference type="EMBL" id="PWN18466.1"/>
    </source>
</evidence>
<evidence type="ECO:0000256" key="12">
    <source>
        <dbReference type="ARBA" id="ARBA00023242"/>
    </source>
</evidence>
<keyword evidence="11" id="KW-0206">Cytoskeleton</keyword>
<dbReference type="Proteomes" id="UP000245942">
    <property type="component" value="Unassembled WGS sequence"/>
</dbReference>
<keyword evidence="17" id="KW-1185">Reference proteome</keyword>
<dbReference type="OrthoDB" id="5586015at2759"/>
<evidence type="ECO:0000256" key="14">
    <source>
        <dbReference type="ARBA" id="ARBA00030453"/>
    </source>
</evidence>
<protein>
    <recommendedName>
        <fullName evidence="5">DASH complex subunit DAM1</fullName>
    </recommendedName>
    <alternativeName>
        <fullName evidence="14">Outer kinetochore protein DAM1</fullName>
    </alternativeName>
</protein>
<dbReference type="PANTHER" id="PTHR28113">
    <property type="entry name" value="DASH COMPLEX SUBUNIT DAM1"/>
    <property type="match status" value="1"/>
</dbReference>
<dbReference type="GO" id="GO:1990758">
    <property type="term" value="P:mitotic sister chromatid biorientation"/>
    <property type="evidence" value="ECO:0007669"/>
    <property type="project" value="TreeGrafter"/>
</dbReference>
<dbReference type="InterPro" id="IPR013962">
    <property type="entry name" value="DASH_Dam1"/>
</dbReference>
<comment type="similarity">
    <text evidence="4">Belongs to the DASH complex DAM1 family.</text>
</comment>
<organism evidence="16 17">
    <name type="scientific">Pseudomicrostroma glucosiphilum</name>
    <dbReference type="NCBI Taxonomy" id="1684307"/>
    <lineage>
        <taxon>Eukaryota</taxon>
        <taxon>Fungi</taxon>
        <taxon>Dikarya</taxon>
        <taxon>Basidiomycota</taxon>
        <taxon>Ustilaginomycotina</taxon>
        <taxon>Exobasidiomycetes</taxon>
        <taxon>Microstromatales</taxon>
        <taxon>Microstromatales incertae sedis</taxon>
        <taxon>Pseudomicrostroma</taxon>
    </lineage>
</organism>
<keyword evidence="9" id="KW-0159">Chromosome partition</keyword>
<dbReference type="GeneID" id="37016873"/>
<keyword evidence="12" id="KW-0539">Nucleus</keyword>
<evidence type="ECO:0000313" key="17">
    <source>
        <dbReference type="Proteomes" id="UP000245942"/>
    </source>
</evidence>
<feature type="compositionally biased region" description="Low complexity" evidence="15">
    <location>
        <begin position="16"/>
        <end position="38"/>
    </location>
</feature>
<evidence type="ECO:0000256" key="13">
    <source>
        <dbReference type="ARBA" id="ARBA00023328"/>
    </source>
</evidence>
<gene>
    <name evidence="16" type="ORF">BCV69DRAFT_314661</name>
</gene>
<proteinExistence type="inferred from homology"/>
<comment type="subcellular location">
    <subcellularLocation>
        <location evidence="3">Chromosome</location>
        <location evidence="3">Centromere</location>
        <location evidence="3">Kinetochore</location>
    </subcellularLocation>
    <subcellularLocation>
        <location evidence="2">Cytoplasm</location>
        <location evidence="2">Cytoskeleton</location>
        <location evidence="2">Spindle</location>
    </subcellularLocation>
    <subcellularLocation>
        <location evidence="1">Nucleus</location>
    </subcellularLocation>
</comment>
<evidence type="ECO:0000256" key="11">
    <source>
        <dbReference type="ARBA" id="ARBA00023212"/>
    </source>
</evidence>
<evidence type="ECO:0000256" key="4">
    <source>
        <dbReference type="ARBA" id="ARBA00010073"/>
    </source>
</evidence>
<evidence type="ECO:0000256" key="8">
    <source>
        <dbReference type="ARBA" id="ARBA00022701"/>
    </source>
</evidence>
<evidence type="ECO:0000256" key="10">
    <source>
        <dbReference type="ARBA" id="ARBA00022838"/>
    </source>
</evidence>
<evidence type="ECO:0000256" key="2">
    <source>
        <dbReference type="ARBA" id="ARBA00004186"/>
    </source>
</evidence>
<dbReference type="GO" id="GO:0044732">
    <property type="term" value="C:mitotic spindle pole body"/>
    <property type="evidence" value="ECO:0007669"/>
    <property type="project" value="TreeGrafter"/>
</dbReference>
<evidence type="ECO:0000256" key="3">
    <source>
        <dbReference type="ARBA" id="ARBA00004629"/>
    </source>
</evidence>
<dbReference type="PANTHER" id="PTHR28113:SF1">
    <property type="entry name" value="DASH COMPLEX SUBUNIT DAM1"/>
    <property type="match status" value="1"/>
</dbReference>
<accession>A0A316TYZ4</accession>
<evidence type="ECO:0000256" key="6">
    <source>
        <dbReference type="ARBA" id="ARBA00022454"/>
    </source>
</evidence>
<keyword evidence="10" id="KW-0995">Kinetochore</keyword>
<evidence type="ECO:0000256" key="7">
    <source>
        <dbReference type="ARBA" id="ARBA00022490"/>
    </source>
</evidence>
<dbReference type="STRING" id="1684307.A0A316TYZ4"/>
<name>A0A316TYZ4_9BASI</name>
<dbReference type="GO" id="GO:1990537">
    <property type="term" value="C:mitotic spindle polar microtubule"/>
    <property type="evidence" value="ECO:0007669"/>
    <property type="project" value="TreeGrafter"/>
</dbReference>
<evidence type="ECO:0000256" key="9">
    <source>
        <dbReference type="ARBA" id="ARBA00022829"/>
    </source>
</evidence>
<dbReference type="GO" id="GO:0042729">
    <property type="term" value="C:DASH complex"/>
    <property type="evidence" value="ECO:0007669"/>
    <property type="project" value="InterPro"/>
</dbReference>
<keyword evidence="13" id="KW-0137">Centromere</keyword>
<reference evidence="16 17" key="1">
    <citation type="journal article" date="2018" name="Mol. Biol. Evol.">
        <title>Broad Genomic Sampling Reveals a Smut Pathogenic Ancestry of the Fungal Clade Ustilaginomycotina.</title>
        <authorList>
            <person name="Kijpornyongpan T."/>
            <person name="Mondo S.J."/>
            <person name="Barry K."/>
            <person name="Sandor L."/>
            <person name="Lee J."/>
            <person name="Lipzen A."/>
            <person name="Pangilinan J."/>
            <person name="LaButti K."/>
            <person name="Hainaut M."/>
            <person name="Henrissat B."/>
            <person name="Grigoriev I.V."/>
            <person name="Spatafora J.W."/>
            <person name="Aime M.C."/>
        </authorList>
    </citation>
    <scope>NUCLEOTIDE SEQUENCE [LARGE SCALE GENOMIC DNA]</scope>
    <source>
        <strain evidence="16 17">MCA 4718</strain>
    </source>
</reference>
<evidence type="ECO:0000256" key="15">
    <source>
        <dbReference type="SAM" id="MobiDB-lite"/>
    </source>
</evidence>
<dbReference type="RefSeq" id="XP_025345626.1">
    <property type="nucleotide sequence ID" value="XM_025495139.1"/>
</dbReference>
<sequence length="318" mass="33325">MASTARPTTPLRRISRGSISALSSSRGGPNSSSSSSTPLSFLEGPLGNLADETSILSSNLAELAEIYEALNVFNEGFGGFVYGLKVAAYCIEWAEAPQEENFENAKEREAAFIRDQALLPTTSPYSPAHNTALASGSGTGYNNPADQTYVTQDEISFEAATAPPGRSRTTTPKKNSTPVLKSAMKKGTTSVGAGTTGKTGAGAGATGAAAAGGAVKPKITLAQKKKREKYAEEIIETLPLEYRSNDPAARRLALAVLMALIAAGPHGARMADIVKPPELPQVKVNKCLMALERAKHLVKVSNNGVVYSLDPARHPTLP</sequence>
<feature type="region of interest" description="Disordered" evidence="15">
    <location>
        <begin position="1"/>
        <end position="38"/>
    </location>
</feature>
<keyword evidence="7" id="KW-0963">Cytoplasm</keyword>
<dbReference type="EMBL" id="KZ819336">
    <property type="protein sequence ID" value="PWN18466.1"/>
    <property type="molecule type" value="Genomic_DNA"/>
</dbReference>
<feature type="compositionally biased region" description="Polar residues" evidence="15">
    <location>
        <begin position="167"/>
        <end position="179"/>
    </location>
</feature>
<evidence type="ECO:0000256" key="1">
    <source>
        <dbReference type="ARBA" id="ARBA00004123"/>
    </source>
</evidence>
<keyword evidence="6" id="KW-0158">Chromosome</keyword>
<dbReference type="Pfam" id="PF08653">
    <property type="entry name" value="DASH_Dam1"/>
    <property type="match status" value="1"/>
</dbReference>